<evidence type="ECO:0000313" key="6">
    <source>
        <dbReference type="EMBL" id="TNJ62313.1"/>
    </source>
</evidence>
<sequence length="1500" mass="161280">MNVIASWIRITHRPFRRFMAITLIFCLSLGLLPLASAQAEAGVPEGTNLLANGGFEQATNSLPAVWNRWIASGTPQYSVDQAVYEEGTRSLRIQAEAPARSSATQSVGVEAGKAYRLSVRVKMDNIVSSDKGVVLRYQFFNSANQKVGADSFAGARKGTSDWEQITHKVTVPEGAVRMLFELFLWNASGTVWFDEAKVSKEVIVTDMIASGHPRLLTTASDFAALQGRLLTDSRLAGWQTILTAKADQILTQPASHYELPDGVRLLSVSRKVLERIYALGMQYRLTADSRYAERAWTELAAAGSFQDWNPSHFLDTAEMTHAFAIGYDWLYDYWTPERRTFLREAIITKGFTPALAGYNRPDFWVNTTNNWNFVVNGGIGMGALALGDEPDIKALAEDLLQRGFASLPKALPQWAPDGGWYEGPGYWQYSIQYIGVYFKALQTALGTDFGLSQSPGLQLNGDFPIFMSSPINQIFNFADAGSSVPNSPSLHWFGEQFGKPEYGWWQTQRVDTNPSPLDLLWYVPNSYTGPRAAQVGLDKYFRNVEAVTFRSAWEDPNALFVGFKGASEQKNHHNLDAGTFLFDALGVRWAQELGADNYNLPGYFGNQRWNYYRMRGEGQNVLVINPGLGPEQDSSVAIEMSRVESSLKDALAIADLTAAYARDVHKAERGVRLLDNRRQMVVQDEVYAKAPSDYWWFMHTSTEVDEIAPDGSWAMLTKNGKRLWACILSPAQAKFTVMDPVPLPTSPSPGGQNANAGIRKLAIHIQDVQQLSLSVLFVPLREGEAPPVTLPPVEPLSEWQIASSATPLLNGISLDGSPLSGFDGKTFTYDVTLPSGTSAPPVVTASAADPNANVAVHQASGLPGSATVDVSLPGGGSTRYAVYFPGRSSAGQAGLPVSAVTASGDDGNVPANTIDDDLDTRWSALGDGQWIAFDLGSARTVRSVSLAWYRGKERTSSFDIDVSADGASWTNVYSGSSSGLSEELENYGTGDHSARYVRIVGHGNSQNLFNSITEARVYDRVASEQNKPPNLKSVVLAADQTRLKVSQTAQLLLSGTMTSGGPLDTSGAGVEYVSVNPAVAAVSGSGVVTAIGEGTAKVAAIVTLGGYVKIAALEFEVNDPLSAKLNPVKDTFVRNGDYAGSNYGGNTSMAVKKSSVGFQREAFLQFDLSGIAGDVMSASLYLYGATNDSAGTEVDNTIRAVSDDNWTETGLTWNNKPAVQESLSTVRVDNTAAWRKFDITPYIAAQLAGDKIASVSVVQDVTSGLASNFNSKENANNKPYLEIKLADSEAPALSVTGVTYNQGYAYGATPIISATDAGSGVKSLSLQLNGQPFASGSSVTALGLHTLSATAVDFAGNAAAQTVAFAVYDPTKGPTTAAGWFSAADAGTVTASTYNKIHLVAKLGYDNHMLPEGRLSLHFQSSGLKLELDGLQMLAIDTSGFIAQGIARGSDQADYSVRLSIRETAANMRPLASLTVLPMGISDPIFEATDRPLTGNVNFH</sequence>
<dbReference type="SUPFAM" id="SSF49785">
    <property type="entry name" value="Galactose-binding domain-like"/>
    <property type="match status" value="2"/>
</dbReference>
<dbReference type="InterPro" id="IPR008979">
    <property type="entry name" value="Galactose-bd-like_sf"/>
</dbReference>
<gene>
    <name evidence="6" type="ORF">FE784_31505</name>
</gene>
<comment type="caution">
    <text evidence="6">The sequence shown here is derived from an EMBL/GenBank/DDBJ whole genome shotgun (WGS) entry which is preliminary data.</text>
</comment>
<evidence type="ECO:0000256" key="2">
    <source>
        <dbReference type="ARBA" id="ARBA00022525"/>
    </source>
</evidence>
<organism evidence="6 7">
    <name type="scientific">Paenibacillus hemerocallicola</name>
    <dbReference type="NCBI Taxonomy" id="1172614"/>
    <lineage>
        <taxon>Bacteria</taxon>
        <taxon>Bacillati</taxon>
        <taxon>Bacillota</taxon>
        <taxon>Bacilli</taxon>
        <taxon>Bacillales</taxon>
        <taxon>Paenibacillaceae</taxon>
        <taxon>Paenibacillus</taxon>
    </lineage>
</organism>
<dbReference type="Gene3D" id="2.70.98.70">
    <property type="match status" value="1"/>
</dbReference>
<dbReference type="PANTHER" id="PTHR38045">
    <property type="entry name" value="CHROMOSOME 1, WHOLE GENOME SHOTGUN SEQUENCE"/>
    <property type="match status" value="1"/>
</dbReference>
<dbReference type="PROSITE" id="PS50022">
    <property type="entry name" value="FA58C_3"/>
    <property type="match status" value="1"/>
</dbReference>
<accession>A0A5C4T017</accession>
<dbReference type="NCBIfam" id="NF047446">
    <property type="entry name" value="barrel_OmpL47"/>
    <property type="match status" value="1"/>
</dbReference>
<dbReference type="InterPro" id="IPR054563">
    <property type="entry name" value="HylB-like_N"/>
</dbReference>
<dbReference type="SUPFAM" id="SSF49373">
    <property type="entry name" value="Invasin/intimin cell-adhesion fragments"/>
    <property type="match status" value="1"/>
</dbReference>
<dbReference type="Pfam" id="PF00754">
    <property type="entry name" value="F5_F8_type_C"/>
    <property type="match status" value="1"/>
</dbReference>
<feature type="chain" id="PRO_5038953021" evidence="4">
    <location>
        <begin position="42"/>
        <end position="1500"/>
    </location>
</feature>
<protein>
    <submittedName>
        <fullName evidence="6">DNRLRE domain-containing protein</fullName>
    </submittedName>
</protein>
<dbReference type="OrthoDB" id="175534at2"/>
<keyword evidence="2" id="KW-0964">Secreted</keyword>
<dbReference type="PANTHER" id="PTHR38045:SF1">
    <property type="entry name" value="HEPARINASE II_III-LIKE PROTEIN"/>
    <property type="match status" value="1"/>
</dbReference>
<dbReference type="NCBIfam" id="NF033679">
    <property type="entry name" value="DNRLRE_dom"/>
    <property type="match status" value="1"/>
</dbReference>
<dbReference type="RefSeq" id="WP_139606239.1">
    <property type="nucleotide sequence ID" value="NZ_VDCQ01000062.1"/>
</dbReference>
<dbReference type="InterPro" id="IPR000421">
    <property type="entry name" value="FA58C"/>
</dbReference>
<dbReference type="EMBL" id="VDCQ01000062">
    <property type="protein sequence ID" value="TNJ62313.1"/>
    <property type="molecule type" value="Genomic_DNA"/>
</dbReference>
<feature type="domain" description="F5/8 type C" evidence="5">
    <location>
        <begin position="877"/>
        <end position="1020"/>
    </location>
</feature>
<name>A0A5C4T017_9BACL</name>
<dbReference type="Gene3D" id="1.50.10.100">
    <property type="entry name" value="Chondroitin AC/alginate lyase"/>
    <property type="match status" value="1"/>
</dbReference>
<dbReference type="Pfam" id="PF16332">
    <property type="entry name" value="DUF4962"/>
    <property type="match status" value="1"/>
</dbReference>
<dbReference type="Gene3D" id="2.60.120.260">
    <property type="entry name" value="Galactose-binding domain-like"/>
    <property type="match status" value="2"/>
</dbReference>
<dbReference type="Gene3D" id="2.60.40.1080">
    <property type="match status" value="1"/>
</dbReference>
<dbReference type="InterPro" id="IPR008929">
    <property type="entry name" value="Chondroitin_lyas"/>
</dbReference>
<dbReference type="SUPFAM" id="SSF48230">
    <property type="entry name" value="Chondroitin AC/alginate lyase"/>
    <property type="match status" value="1"/>
</dbReference>
<keyword evidence="3 4" id="KW-0732">Signal</keyword>
<feature type="signal peptide" evidence="4">
    <location>
        <begin position="1"/>
        <end position="41"/>
    </location>
</feature>
<dbReference type="InterPro" id="IPR058094">
    <property type="entry name" value="Ig-like_OmpL47-like"/>
</dbReference>
<dbReference type="InterPro" id="IPR008964">
    <property type="entry name" value="Invasin/intimin_cell_adhesion"/>
</dbReference>
<dbReference type="GO" id="GO:0005576">
    <property type="term" value="C:extracellular region"/>
    <property type="evidence" value="ECO:0007669"/>
    <property type="project" value="UniProtKB-SubCell"/>
</dbReference>
<comment type="subcellular location">
    <subcellularLocation>
        <location evidence="1">Secreted</location>
    </subcellularLocation>
</comment>
<dbReference type="Pfam" id="PF22637">
    <property type="entry name" value="CBM_4_9_1"/>
    <property type="match status" value="1"/>
</dbReference>
<dbReference type="Pfam" id="PF24517">
    <property type="entry name" value="CBM96"/>
    <property type="match status" value="1"/>
</dbReference>
<reference evidence="6 7" key="1">
    <citation type="submission" date="2019-05" db="EMBL/GenBank/DDBJ databases">
        <title>We sequenced the genome of Paenibacillus hemerocallicola KCTC 33185 for further insight into its adaptation and study the phylogeny of Paenibacillus.</title>
        <authorList>
            <person name="Narsing Rao M.P."/>
        </authorList>
    </citation>
    <scope>NUCLEOTIDE SEQUENCE [LARGE SCALE GENOMIC DNA]</scope>
    <source>
        <strain evidence="6 7">KCTC 33185</strain>
    </source>
</reference>
<proteinExistence type="predicted"/>
<keyword evidence="7" id="KW-1185">Reference proteome</keyword>
<evidence type="ECO:0000259" key="5">
    <source>
        <dbReference type="PROSITE" id="PS50022"/>
    </source>
</evidence>
<evidence type="ECO:0000256" key="4">
    <source>
        <dbReference type="SAM" id="SignalP"/>
    </source>
</evidence>
<evidence type="ECO:0000313" key="7">
    <source>
        <dbReference type="Proteomes" id="UP000307943"/>
    </source>
</evidence>
<evidence type="ECO:0000256" key="1">
    <source>
        <dbReference type="ARBA" id="ARBA00004613"/>
    </source>
</evidence>
<dbReference type="InterPro" id="IPR032518">
    <property type="entry name" value="HepII_N"/>
</dbReference>
<dbReference type="InterPro" id="IPR055372">
    <property type="entry name" value="CBM96"/>
</dbReference>
<dbReference type="Proteomes" id="UP000307943">
    <property type="component" value="Unassembled WGS sequence"/>
</dbReference>
<evidence type="ECO:0000256" key="3">
    <source>
        <dbReference type="ARBA" id="ARBA00022729"/>
    </source>
</evidence>